<evidence type="ECO:0000256" key="2">
    <source>
        <dbReference type="ARBA" id="ARBA00023002"/>
    </source>
</evidence>
<dbReference type="SUPFAM" id="SSF51735">
    <property type="entry name" value="NAD(P)-binding Rossmann-fold domains"/>
    <property type="match status" value="1"/>
</dbReference>
<dbReference type="Pfam" id="PF00106">
    <property type="entry name" value="adh_short"/>
    <property type="match status" value="1"/>
</dbReference>
<evidence type="ECO:0000259" key="4">
    <source>
        <dbReference type="SMART" id="SM00822"/>
    </source>
</evidence>
<dbReference type="AlphaFoldDB" id="A0A941ECR3"/>
<dbReference type="InterPro" id="IPR020904">
    <property type="entry name" value="Sc_DH/Rdtase_CS"/>
</dbReference>
<evidence type="ECO:0000256" key="3">
    <source>
        <dbReference type="RuleBase" id="RU000363"/>
    </source>
</evidence>
<dbReference type="InterPro" id="IPR057326">
    <property type="entry name" value="KR_dom"/>
</dbReference>
<reference evidence="5" key="1">
    <citation type="submission" date="2021-04" db="EMBL/GenBank/DDBJ databases">
        <title>Genome based classification of Actinospica acidithermotolerans sp. nov., an actinobacterium isolated from an Indonesian hot spring.</title>
        <authorList>
            <person name="Kusuma A.B."/>
            <person name="Putra K.E."/>
            <person name="Nafisah S."/>
            <person name="Loh J."/>
            <person name="Nouioui I."/>
            <person name="Goodfellow M."/>
        </authorList>
    </citation>
    <scope>NUCLEOTIDE SEQUENCE</scope>
    <source>
        <strain evidence="5">MGRD01-02</strain>
    </source>
</reference>
<dbReference type="SMART" id="SM00822">
    <property type="entry name" value="PKS_KR"/>
    <property type="match status" value="1"/>
</dbReference>
<dbReference type="Gene3D" id="3.40.50.720">
    <property type="entry name" value="NAD(P)-binding Rossmann-like Domain"/>
    <property type="match status" value="1"/>
</dbReference>
<dbReference type="PRINTS" id="PR00080">
    <property type="entry name" value="SDRFAMILY"/>
</dbReference>
<evidence type="ECO:0000313" key="6">
    <source>
        <dbReference type="Proteomes" id="UP000676325"/>
    </source>
</evidence>
<dbReference type="InterPro" id="IPR002347">
    <property type="entry name" value="SDR_fam"/>
</dbReference>
<sequence length="265" mass="27824">MAVSQHAEPTTEPAADPAKGVALVTGASSGIGAAIARSLADQKRWTLLVAGRDPDRVAGIASETGGTPLLGDLAVPGGARRLVTRAVDEAQHIDLLVASAGVGWAGPFATMPTSAVDDVLTVDLVAVVQLVRMVLPHMLLRRRGHLVLIGSIAGSLGVEGEAVYSAAKAGLGAFADALRYELRGTSVQVTHIVPGVVDTPFFARRGVPYNRRLPRPIPPERVARVALRAIDRGSREVFVPRWFRIPAGIRALLPGAYRQLAARLG</sequence>
<dbReference type="GO" id="GO:0016020">
    <property type="term" value="C:membrane"/>
    <property type="evidence" value="ECO:0007669"/>
    <property type="project" value="TreeGrafter"/>
</dbReference>
<dbReference type="CDD" id="cd05233">
    <property type="entry name" value="SDR_c"/>
    <property type="match status" value="1"/>
</dbReference>
<comment type="caution">
    <text evidence="5">The sequence shown here is derived from an EMBL/GenBank/DDBJ whole genome shotgun (WGS) entry which is preliminary data.</text>
</comment>
<accession>A0A941ECR3</accession>
<feature type="domain" description="Ketoreductase" evidence="4">
    <location>
        <begin position="20"/>
        <end position="192"/>
    </location>
</feature>
<dbReference type="GO" id="GO:0016491">
    <property type="term" value="F:oxidoreductase activity"/>
    <property type="evidence" value="ECO:0007669"/>
    <property type="project" value="UniProtKB-KW"/>
</dbReference>
<proteinExistence type="inferred from homology"/>
<dbReference type="RefSeq" id="WP_212521472.1">
    <property type="nucleotide sequence ID" value="NZ_JAGSOH010000127.1"/>
</dbReference>
<evidence type="ECO:0000313" key="5">
    <source>
        <dbReference type="EMBL" id="MBR7830345.1"/>
    </source>
</evidence>
<evidence type="ECO:0000256" key="1">
    <source>
        <dbReference type="ARBA" id="ARBA00006484"/>
    </source>
</evidence>
<dbReference type="Proteomes" id="UP000676325">
    <property type="component" value="Unassembled WGS sequence"/>
</dbReference>
<dbReference type="EMBL" id="JAGSOH010000127">
    <property type="protein sequence ID" value="MBR7830345.1"/>
    <property type="molecule type" value="Genomic_DNA"/>
</dbReference>
<keyword evidence="6" id="KW-1185">Reference proteome</keyword>
<dbReference type="PANTHER" id="PTHR44196">
    <property type="entry name" value="DEHYDROGENASE/REDUCTASE SDR FAMILY MEMBER 7B"/>
    <property type="match status" value="1"/>
</dbReference>
<name>A0A941ECR3_9ACTN</name>
<dbReference type="PANTHER" id="PTHR44196:SF1">
    <property type="entry name" value="DEHYDROGENASE_REDUCTASE SDR FAMILY MEMBER 7B"/>
    <property type="match status" value="1"/>
</dbReference>
<dbReference type="PROSITE" id="PS00061">
    <property type="entry name" value="ADH_SHORT"/>
    <property type="match status" value="1"/>
</dbReference>
<dbReference type="InterPro" id="IPR036291">
    <property type="entry name" value="NAD(P)-bd_dom_sf"/>
</dbReference>
<protein>
    <submittedName>
        <fullName evidence="5">SDR family NAD(P)-dependent oxidoreductase</fullName>
    </submittedName>
</protein>
<dbReference type="PRINTS" id="PR00081">
    <property type="entry name" value="GDHRDH"/>
</dbReference>
<keyword evidence="2" id="KW-0560">Oxidoreductase</keyword>
<organism evidence="5 6">
    <name type="scientific">Actinospica acidithermotolerans</name>
    <dbReference type="NCBI Taxonomy" id="2828514"/>
    <lineage>
        <taxon>Bacteria</taxon>
        <taxon>Bacillati</taxon>
        <taxon>Actinomycetota</taxon>
        <taxon>Actinomycetes</taxon>
        <taxon>Catenulisporales</taxon>
        <taxon>Actinospicaceae</taxon>
        <taxon>Actinospica</taxon>
    </lineage>
</organism>
<comment type="similarity">
    <text evidence="1 3">Belongs to the short-chain dehydrogenases/reductases (SDR) family.</text>
</comment>
<gene>
    <name evidence="5" type="ORF">KDK95_28845</name>
</gene>